<dbReference type="RefSeq" id="WP_091683423.1">
    <property type="nucleotide sequence ID" value="NZ_BAABFM010000003.1"/>
</dbReference>
<sequence>MKALYYKDKAQYLEDYPIPVPGPSESLVKILISAICNTDKEVLKGYKPNFSGVLGHEFVGEVVESNKKELIGKRVVGELNEGCGQCIYCRTGREKHCLNRKVIGIAGRDGCFAEYMTIHSDLLHVVPEEIPTEVAIFTEPLAAALEIMEQAHIQPSKNVAVIGDGRLAFMIAQVVSLSGADLTIIGRHEDKLKQFSSFAKTTTEADETYEIVIDATGSPDGILSAQKLVRNKGLIVIKSTYAGKVEIDMSSFVVNEITIKGSRCGPFEPAMQLLQRGLVTLPAIELYELKDYEKALQSKAFKAGFKF</sequence>
<accession>A0A1I5BJP8</accession>
<keyword evidence="8" id="KW-1185">Reference proteome</keyword>
<dbReference type="Proteomes" id="UP000198806">
    <property type="component" value="Unassembled WGS sequence"/>
</dbReference>
<dbReference type="PANTHER" id="PTHR43350">
    <property type="entry name" value="NAD-DEPENDENT ALCOHOL DEHYDROGENASE"/>
    <property type="match status" value="1"/>
</dbReference>
<dbReference type="InterPro" id="IPR036291">
    <property type="entry name" value="NAD(P)-bd_dom_sf"/>
</dbReference>
<dbReference type="STRING" id="1527.SAMN04489757_10149"/>
<keyword evidence="4" id="KW-0862">Zinc</keyword>
<dbReference type="OrthoDB" id="9769198at2"/>
<dbReference type="GO" id="GO:0016491">
    <property type="term" value="F:oxidoreductase activity"/>
    <property type="evidence" value="ECO:0007669"/>
    <property type="project" value="UniProtKB-KW"/>
</dbReference>
<dbReference type="SUPFAM" id="SSF50129">
    <property type="entry name" value="GroES-like"/>
    <property type="match status" value="1"/>
</dbReference>
<comment type="similarity">
    <text evidence="2">Belongs to the zinc-containing alcohol dehydrogenase family.</text>
</comment>
<dbReference type="InterPro" id="IPR011032">
    <property type="entry name" value="GroES-like_sf"/>
</dbReference>
<evidence type="ECO:0000313" key="8">
    <source>
        <dbReference type="Proteomes" id="UP000198806"/>
    </source>
</evidence>
<dbReference type="Pfam" id="PF08240">
    <property type="entry name" value="ADH_N"/>
    <property type="match status" value="1"/>
</dbReference>
<evidence type="ECO:0000256" key="2">
    <source>
        <dbReference type="ARBA" id="ARBA00008072"/>
    </source>
</evidence>
<dbReference type="GO" id="GO:0046872">
    <property type="term" value="F:metal ion binding"/>
    <property type="evidence" value="ECO:0007669"/>
    <property type="project" value="UniProtKB-KW"/>
</dbReference>
<proteinExistence type="inferred from homology"/>
<dbReference type="Gene3D" id="3.90.180.10">
    <property type="entry name" value="Medium-chain alcohol dehydrogenases, catalytic domain"/>
    <property type="match status" value="1"/>
</dbReference>
<dbReference type="AlphaFoldDB" id="A0A1I5BJP8"/>
<dbReference type="Gene3D" id="3.40.50.720">
    <property type="entry name" value="NAD(P)-binding Rossmann-like Domain"/>
    <property type="match status" value="1"/>
</dbReference>
<dbReference type="PANTHER" id="PTHR43350:SF2">
    <property type="entry name" value="GROES-LIKE ZINC-BINDING ALCOHOL DEHYDROGENASE FAMILY PROTEIN"/>
    <property type="match status" value="1"/>
</dbReference>
<dbReference type="CDD" id="cd08242">
    <property type="entry name" value="MDR_like"/>
    <property type="match status" value="1"/>
</dbReference>
<name>A0A1I5BJP8_9FIRM</name>
<reference evidence="7 8" key="1">
    <citation type="submission" date="2016-10" db="EMBL/GenBank/DDBJ databases">
        <authorList>
            <person name="de Groot N.N."/>
        </authorList>
    </citation>
    <scope>NUCLEOTIDE SEQUENCE [LARGE SCALE GENOMIC DNA]</scope>
    <source>
        <strain evidence="7 8">DSM 1283</strain>
    </source>
</reference>
<evidence type="ECO:0000313" key="7">
    <source>
        <dbReference type="EMBL" id="SFN74943.1"/>
    </source>
</evidence>
<dbReference type="InterPro" id="IPR013154">
    <property type="entry name" value="ADH-like_N"/>
</dbReference>
<evidence type="ECO:0000256" key="1">
    <source>
        <dbReference type="ARBA" id="ARBA00001947"/>
    </source>
</evidence>
<feature type="domain" description="Alcohol dehydrogenase-like N-terminal" evidence="6">
    <location>
        <begin position="22"/>
        <end position="127"/>
    </location>
</feature>
<keyword evidence="5" id="KW-0560">Oxidoreductase</keyword>
<evidence type="ECO:0000256" key="4">
    <source>
        <dbReference type="ARBA" id="ARBA00022833"/>
    </source>
</evidence>
<evidence type="ECO:0000256" key="3">
    <source>
        <dbReference type="ARBA" id="ARBA00022723"/>
    </source>
</evidence>
<comment type="cofactor">
    <cofactor evidence="1">
        <name>Zn(2+)</name>
        <dbReference type="ChEBI" id="CHEBI:29105"/>
    </cofactor>
</comment>
<dbReference type="SUPFAM" id="SSF51735">
    <property type="entry name" value="NAD(P)-binding Rossmann-fold domains"/>
    <property type="match status" value="1"/>
</dbReference>
<dbReference type="EMBL" id="FOWD01000001">
    <property type="protein sequence ID" value="SFN74943.1"/>
    <property type="molecule type" value="Genomic_DNA"/>
</dbReference>
<organism evidence="7 8">
    <name type="scientific">Anaerocolumna aminovalerica</name>
    <dbReference type="NCBI Taxonomy" id="1527"/>
    <lineage>
        <taxon>Bacteria</taxon>
        <taxon>Bacillati</taxon>
        <taxon>Bacillota</taxon>
        <taxon>Clostridia</taxon>
        <taxon>Lachnospirales</taxon>
        <taxon>Lachnospiraceae</taxon>
        <taxon>Anaerocolumna</taxon>
    </lineage>
</organism>
<keyword evidence="3" id="KW-0479">Metal-binding</keyword>
<gene>
    <name evidence="7" type="ORF">SAMN04489757_10149</name>
</gene>
<evidence type="ECO:0000256" key="5">
    <source>
        <dbReference type="ARBA" id="ARBA00023002"/>
    </source>
</evidence>
<evidence type="ECO:0000259" key="6">
    <source>
        <dbReference type="Pfam" id="PF08240"/>
    </source>
</evidence>
<protein>
    <submittedName>
        <fullName evidence="7">Threonine dehydrogenase</fullName>
    </submittedName>
</protein>